<gene>
    <name evidence="2" type="ORF">PSTG_13392</name>
</gene>
<reference evidence="3" key="1">
    <citation type="submission" date="2014-03" db="EMBL/GenBank/DDBJ databases">
        <title>The Genome Sequence of Puccinia striiformis f. sp. tritici PST-78.</title>
        <authorList>
            <consortium name="The Broad Institute Genome Sequencing Platform"/>
            <person name="Cuomo C."/>
            <person name="Hulbert S."/>
            <person name="Chen X."/>
            <person name="Walker B."/>
            <person name="Young S.K."/>
            <person name="Zeng Q."/>
            <person name="Gargeya S."/>
            <person name="Fitzgerald M."/>
            <person name="Haas B."/>
            <person name="Abouelleil A."/>
            <person name="Alvarado L."/>
            <person name="Arachchi H.M."/>
            <person name="Berlin A.M."/>
            <person name="Chapman S.B."/>
            <person name="Goldberg J."/>
            <person name="Griggs A."/>
            <person name="Gujja S."/>
            <person name="Hansen M."/>
            <person name="Howarth C."/>
            <person name="Imamovic A."/>
            <person name="Larimer J."/>
            <person name="McCowan C."/>
            <person name="Montmayeur A."/>
            <person name="Murphy C."/>
            <person name="Neiman D."/>
            <person name="Pearson M."/>
            <person name="Priest M."/>
            <person name="Roberts A."/>
            <person name="Saif S."/>
            <person name="Shea T."/>
            <person name="Sisk P."/>
            <person name="Sykes S."/>
            <person name="Wortman J."/>
            <person name="Nusbaum C."/>
            <person name="Birren B."/>
        </authorList>
    </citation>
    <scope>NUCLEOTIDE SEQUENCE [LARGE SCALE GENOMIC DNA]</scope>
    <source>
        <strain evidence="3">race PST-78</strain>
    </source>
</reference>
<sequence length="745" mass="80410">MFRSKETPFERRERLNLEQAIALSTSSSNMTSQIQSALHDGAINPPKSPHVIPNSQSDEEIIQDFTLEDLPTSSKRSPPTTIILPVQSSSMDPGLAAVESRGPGWSMNKFRKDNSSAADQSTHLKPNLLTNSSSSTRQSPEPLALAAPSSASTNNSSAAPRIKPRPPRVGAASIEQARERLKLREYTDSSTNPMSSSTIEQSLKDPFHPTRIQSKPPKVLQQPKSTPQNVSEQTPAPNIEISLIQKPPDTPDRPLPPQPSEVVPPSNRDGPSRQAAPDPPAQQSKKKRKLKTQETPEAEPLQVTEKTKADGDGKRVRKQSAVGKASAKSLQILLNLSQSSDEAVEARSKPQPPAIIENSNKSQRRRVYRNGWVLASDPEPEPEPDNRSAVPVVGAGEDQPGSAHQPPNQNLAPPPAPCSKDASSQPFLEIVSSPLSSASGFSADEMALKASKRSKPSPVPKKQAPRKKAAPKPKVTKKQKQAIEDPPEDANLNATSVALEQNPGAGSIPNTTSSAHNNLDDNHDPPMGLKVPGETDKPRSPLPAPQSKARPSPRQKAGASSSSSRDLNLIKTPATNEAVPVIDEPGSMSSKAAPPPAEPPPEPTKGIKQPITDTGGGKKRAMMARKRMSLSEILAATNPKTKRGLRIGLPREEKHRLLVNINPNPPVQKQVKKKLRVKRGEYDSGEDDPRSNKSGSDASDAEIIPSQSKKTLYPNDKNCQSDQDLDDKDHEDVKTNNLDLDEDYS</sequence>
<feature type="compositionally biased region" description="Polar residues" evidence="1">
    <location>
        <begin position="71"/>
        <end position="91"/>
    </location>
</feature>
<feature type="compositionally biased region" description="Polar residues" evidence="1">
    <location>
        <begin position="222"/>
        <end position="236"/>
    </location>
</feature>
<dbReference type="OrthoDB" id="2507317at2759"/>
<proteinExistence type="predicted"/>
<comment type="caution">
    <text evidence="2">The sequence shown here is derived from an EMBL/GenBank/DDBJ whole genome shotgun (WGS) entry which is preliminary data.</text>
</comment>
<feature type="compositionally biased region" description="Low complexity" evidence="1">
    <location>
        <begin position="139"/>
        <end position="160"/>
    </location>
</feature>
<protein>
    <submittedName>
        <fullName evidence="2">Uncharacterized protein</fullName>
    </submittedName>
</protein>
<keyword evidence="3" id="KW-1185">Reference proteome</keyword>
<feature type="region of interest" description="Disordered" evidence="1">
    <location>
        <begin position="68"/>
        <end position="171"/>
    </location>
</feature>
<feature type="compositionally biased region" description="Polar residues" evidence="1">
    <location>
        <begin position="508"/>
        <end position="517"/>
    </location>
</feature>
<evidence type="ECO:0000256" key="1">
    <source>
        <dbReference type="SAM" id="MobiDB-lite"/>
    </source>
</evidence>
<dbReference type="Proteomes" id="UP000054564">
    <property type="component" value="Unassembled WGS sequence"/>
</dbReference>
<evidence type="ECO:0000313" key="2">
    <source>
        <dbReference type="EMBL" id="KNE93216.1"/>
    </source>
</evidence>
<accession>A0A0L0V204</accession>
<evidence type="ECO:0000313" key="3">
    <source>
        <dbReference type="Proteomes" id="UP000054564"/>
    </source>
</evidence>
<feature type="region of interest" description="Disordered" evidence="1">
    <location>
        <begin position="339"/>
        <end position="431"/>
    </location>
</feature>
<organism evidence="2 3">
    <name type="scientific">Puccinia striiformis f. sp. tritici PST-78</name>
    <dbReference type="NCBI Taxonomy" id="1165861"/>
    <lineage>
        <taxon>Eukaryota</taxon>
        <taxon>Fungi</taxon>
        <taxon>Dikarya</taxon>
        <taxon>Basidiomycota</taxon>
        <taxon>Pucciniomycotina</taxon>
        <taxon>Pucciniomycetes</taxon>
        <taxon>Pucciniales</taxon>
        <taxon>Pucciniaceae</taxon>
        <taxon>Puccinia</taxon>
    </lineage>
</organism>
<feature type="region of interest" description="Disordered" evidence="1">
    <location>
        <begin position="444"/>
        <end position="620"/>
    </location>
</feature>
<feature type="compositionally biased region" description="Basic and acidic residues" evidence="1">
    <location>
        <begin position="678"/>
        <end position="691"/>
    </location>
</feature>
<feature type="compositionally biased region" description="Pro residues" evidence="1">
    <location>
        <begin position="593"/>
        <end position="603"/>
    </location>
</feature>
<name>A0A0L0V204_9BASI</name>
<feature type="compositionally biased region" description="Basic residues" evidence="1">
    <location>
        <begin position="463"/>
        <end position="480"/>
    </location>
</feature>
<dbReference type="EMBL" id="AJIL01000142">
    <property type="protein sequence ID" value="KNE93216.1"/>
    <property type="molecule type" value="Genomic_DNA"/>
</dbReference>
<feature type="region of interest" description="Disordered" evidence="1">
    <location>
        <begin position="183"/>
        <end position="327"/>
    </location>
</feature>
<feature type="compositionally biased region" description="Polar residues" evidence="1">
    <location>
        <begin position="188"/>
        <end position="201"/>
    </location>
</feature>
<dbReference type="AlphaFoldDB" id="A0A0L0V204"/>
<feature type="region of interest" description="Disordered" evidence="1">
    <location>
        <begin position="632"/>
        <end position="745"/>
    </location>
</feature>
<feature type="compositionally biased region" description="Basic and acidic residues" evidence="1">
    <location>
        <begin position="305"/>
        <end position="314"/>
    </location>
</feature>
<feature type="compositionally biased region" description="Polar residues" evidence="1">
    <location>
        <begin position="115"/>
        <end position="138"/>
    </location>
</feature>